<evidence type="ECO:0000313" key="1">
    <source>
        <dbReference type="EMBL" id="MFH7600605.1"/>
    </source>
</evidence>
<protein>
    <submittedName>
        <fullName evidence="1">Uncharacterized protein</fullName>
    </submittedName>
</protein>
<name>A0ABW7PRN4_9ACTN</name>
<keyword evidence="2" id="KW-1185">Reference proteome</keyword>
<dbReference type="RefSeq" id="WP_395514148.1">
    <property type="nucleotide sequence ID" value="NZ_JBBDHD010000281.1"/>
</dbReference>
<organism evidence="1 2">
    <name type="scientific">Streptomyces racemochromogenes</name>
    <dbReference type="NCBI Taxonomy" id="67353"/>
    <lineage>
        <taxon>Bacteria</taxon>
        <taxon>Bacillati</taxon>
        <taxon>Actinomycetota</taxon>
        <taxon>Actinomycetes</taxon>
        <taxon>Kitasatosporales</taxon>
        <taxon>Streptomycetaceae</taxon>
        <taxon>Streptomyces</taxon>
    </lineage>
</organism>
<evidence type="ECO:0000313" key="2">
    <source>
        <dbReference type="Proteomes" id="UP001610631"/>
    </source>
</evidence>
<comment type="caution">
    <text evidence="1">The sequence shown here is derived from an EMBL/GenBank/DDBJ whole genome shotgun (WGS) entry which is preliminary data.</text>
</comment>
<dbReference type="EMBL" id="JBBDHD010000281">
    <property type="protein sequence ID" value="MFH7600605.1"/>
    <property type="molecule type" value="Genomic_DNA"/>
</dbReference>
<proteinExistence type="predicted"/>
<reference evidence="1 2" key="1">
    <citation type="submission" date="2024-03" db="EMBL/GenBank/DDBJ databases">
        <title>Whole genome sequencing of Streptomyces racemochromogenes, to identify antimicrobial biosynthetic gene clusters.</title>
        <authorList>
            <person name="Suryawanshi P."/>
            <person name="Krishnaraj P.U."/>
            <person name="Arun Y.P."/>
            <person name="Suryawanshi M.P."/>
            <person name="Rakshit O."/>
        </authorList>
    </citation>
    <scope>NUCLEOTIDE SEQUENCE [LARGE SCALE GENOMIC DNA]</scope>
    <source>
        <strain evidence="1 2">AUDT626</strain>
    </source>
</reference>
<sequence length="80" mass="8565">MQAIVTKYLGPTEKRNSVIKATAAAGSTLVNYNHALSLQENHRRAAAILSDKFGWNTGAYGTLVMGGLPNGSFAHVFTKE</sequence>
<accession>A0ABW7PRN4</accession>
<dbReference type="Proteomes" id="UP001610631">
    <property type="component" value="Unassembled WGS sequence"/>
</dbReference>
<gene>
    <name evidence="1" type="ORF">WDV06_36740</name>
</gene>